<dbReference type="InterPro" id="IPR050791">
    <property type="entry name" value="Aldo-Keto_reductase"/>
</dbReference>
<dbReference type="KEGG" id="cput:CONPUDRAFT_109341"/>
<dbReference type="AlphaFoldDB" id="A0A5M3MFM1"/>
<dbReference type="CDD" id="cd19077">
    <property type="entry name" value="AKR_AKR8A1-2"/>
    <property type="match status" value="1"/>
</dbReference>
<dbReference type="SUPFAM" id="SSF51430">
    <property type="entry name" value="NAD(P)-linked oxidoreductase"/>
    <property type="match status" value="1"/>
</dbReference>
<dbReference type="OrthoDB" id="37537at2759"/>
<dbReference type="OMA" id="QLCIGWV"/>
<dbReference type="GeneID" id="19198771"/>
<evidence type="ECO:0000313" key="4">
    <source>
        <dbReference type="Proteomes" id="UP000053558"/>
    </source>
</evidence>
<dbReference type="Pfam" id="PF00248">
    <property type="entry name" value="Aldo_ket_red"/>
    <property type="match status" value="1"/>
</dbReference>
<accession>A0A5M3MFM1</accession>
<reference evidence="4" key="1">
    <citation type="journal article" date="2012" name="Science">
        <title>The Paleozoic origin of enzymatic lignin decomposition reconstructed from 31 fungal genomes.</title>
        <authorList>
            <person name="Floudas D."/>
            <person name="Binder M."/>
            <person name="Riley R."/>
            <person name="Barry K."/>
            <person name="Blanchette R.A."/>
            <person name="Henrissat B."/>
            <person name="Martinez A.T."/>
            <person name="Otillar R."/>
            <person name="Spatafora J.W."/>
            <person name="Yadav J.S."/>
            <person name="Aerts A."/>
            <person name="Benoit I."/>
            <person name="Boyd A."/>
            <person name="Carlson A."/>
            <person name="Copeland A."/>
            <person name="Coutinho P.M."/>
            <person name="de Vries R.P."/>
            <person name="Ferreira P."/>
            <person name="Findley K."/>
            <person name="Foster B."/>
            <person name="Gaskell J."/>
            <person name="Glotzer D."/>
            <person name="Gorecki P."/>
            <person name="Heitman J."/>
            <person name="Hesse C."/>
            <person name="Hori C."/>
            <person name="Igarashi K."/>
            <person name="Jurgens J.A."/>
            <person name="Kallen N."/>
            <person name="Kersten P."/>
            <person name="Kohler A."/>
            <person name="Kuees U."/>
            <person name="Kumar T.K.A."/>
            <person name="Kuo A."/>
            <person name="LaButti K."/>
            <person name="Larrondo L.F."/>
            <person name="Lindquist E."/>
            <person name="Ling A."/>
            <person name="Lombard V."/>
            <person name="Lucas S."/>
            <person name="Lundell T."/>
            <person name="Martin R."/>
            <person name="McLaughlin D.J."/>
            <person name="Morgenstern I."/>
            <person name="Morin E."/>
            <person name="Murat C."/>
            <person name="Nagy L.G."/>
            <person name="Nolan M."/>
            <person name="Ohm R.A."/>
            <person name="Patyshakuliyeva A."/>
            <person name="Rokas A."/>
            <person name="Ruiz-Duenas F.J."/>
            <person name="Sabat G."/>
            <person name="Salamov A."/>
            <person name="Samejima M."/>
            <person name="Schmutz J."/>
            <person name="Slot J.C."/>
            <person name="St John F."/>
            <person name="Stenlid J."/>
            <person name="Sun H."/>
            <person name="Sun S."/>
            <person name="Syed K."/>
            <person name="Tsang A."/>
            <person name="Wiebenga A."/>
            <person name="Young D."/>
            <person name="Pisabarro A."/>
            <person name="Eastwood D.C."/>
            <person name="Martin F."/>
            <person name="Cullen D."/>
            <person name="Grigoriev I.V."/>
            <person name="Hibbett D.S."/>
        </authorList>
    </citation>
    <scope>NUCLEOTIDE SEQUENCE [LARGE SCALE GENOMIC DNA]</scope>
    <source>
        <strain evidence="4">RWD-64-598 SS2</strain>
    </source>
</reference>
<dbReference type="PANTHER" id="PTHR43625:SF78">
    <property type="entry name" value="PYRIDOXAL REDUCTASE-RELATED"/>
    <property type="match status" value="1"/>
</dbReference>
<dbReference type="Proteomes" id="UP000053558">
    <property type="component" value="Unassembled WGS sequence"/>
</dbReference>
<dbReference type="RefSeq" id="XP_007772288.1">
    <property type="nucleotide sequence ID" value="XM_007774098.1"/>
</dbReference>
<keyword evidence="4" id="KW-1185">Reference proteome</keyword>
<evidence type="ECO:0000259" key="2">
    <source>
        <dbReference type="Pfam" id="PF00248"/>
    </source>
</evidence>
<dbReference type="InterPro" id="IPR036812">
    <property type="entry name" value="NAD(P)_OxRdtase_dom_sf"/>
</dbReference>
<protein>
    <submittedName>
        <fullName evidence="3">Aldo keto reductase</fullName>
    </submittedName>
</protein>
<keyword evidence="1" id="KW-0560">Oxidoreductase</keyword>
<dbReference type="GO" id="GO:0005737">
    <property type="term" value="C:cytoplasm"/>
    <property type="evidence" value="ECO:0007669"/>
    <property type="project" value="TreeGrafter"/>
</dbReference>
<comment type="caution">
    <text evidence="3">The sequence shown here is derived from an EMBL/GenBank/DDBJ whole genome shotgun (WGS) entry which is preliminary data.</text>
</comment>
<dbReference type="PANTHER" id="PTHR43625">
    <property type="entry name" value="AFLATOXIN B1 ALDEHYDE REDUCTASE"/>
    <property type="match status" value="1"/>
</dbReference>
<evidence type="ECO:0000313" key="3">
    <source>
        <dbReference type="EMBL" id="EIW78012.1"/>
    </source>
</evidence>
<name>A0A5M3MFM1_CONPW</name>
<feature type="domain" description="NADP-dependent oxidoreductase" evidence="2">
    <location>
        <begin position="18"/>
        <end position="321"/>
    </location>
</feature>
<dbReference type="EMBL" id="JH711583">
    <property type="protein sequence ID" value="EIW78012.1"/>
    <property type="molecule type" value="Genomic_DNA"/>
</dbReference>
<organism evidence="3 4">
    <name type="scientific">Coniophora puteana (strain RWD-64-598)</name>
    <name type="common">Brown rot fungus</name>
    <dbReference type="NCBI Taxonomy" id="741705"/>
    <lineage>
        <taxon>Eukaryota</taxon>
        <taxon>Fungi</taxon>
        <taxon>Dikarya</taxon>
        <taxon>Basidiomycota</taxon>
        <taxon>Agaricomycotina</taxon>
        <taxon>Agaricomycetes</taxon>
        <taxon>Agaricomycetidae</taxon>
        <taxon>Boletales</taxon>
        <taxon>Coniophorineae</taxon>
        <taxon>Coniophoraceae</taxon>
        <taxon>Coniophora</taxon>
    </lineage>
</organism>
<evidence type="ECO:0000256" key="1">
    <source>
        <dbReference type="ARBA" id="ARBA00023002"/>
    </source>
</evidence>
<dbReference type="Gene3D" id="3.20.20.100">
    <property type="entry name" value="NADP-dependent oxidoreductase domain"/>
    <property type="match status" value="1"/>
</dbReference>
<dbReference type="InterPro" id="IPR023210">
    <property type="entry name" value="NADP_OxRdtase_dom"/>
</dbReference>
<sequence length="342" mass="37713">MTSTATIRTPSSAVVVNKIGHGLMSMTWQVVAPKSDEECFETIKAGVDSLPNGVKMFLNGGEFYGPENHMTANLDMLSRFFEKYPDYTKKTFLSVKGGTKANERVLDGSAANTTRSVNAVIERLRGKKKLDLFECARVDPKVPLEETIGVLAEFVKEGKIGSIGMSEVRAETLLRGHKIHPIAAVEIEVSPWEYGPEQQAVIKAAKENNIAVVAYSPIGRGFLSGEIKKFEDIPETDLRRYFPRFHPDNFDKNFDIVNKLSAIAKEKNVTPAQLSIAWVSSLGDHIVPIPGSSRKDRTLENLAGNNVKLTADDLKQVNEVIDNATFVGNRYPGDQKAAFLWG</sequence>
<gene>
    <name evidence="3" type="ORF">CONPUDRAFT_109341</name>
</gene>
<dbReference type="GO" id="GO:0016491">
    <property type="term" value="F:oxidoreductase activity"/>
    <property type="evidence" value="ECO:0007669"/>
    <property type="project" value="UniProtKB-KW"/>
</dbReference>
<proteinExistence type="predicted"/>